<dbReference type="AlphaFoldDB" id="A0A5C4X6N1"/>
<dbReference type="GO" id="GO:0016747">
    <property type="term" value="F:acyltransferase activity, transferring groups other than amino-acyl groups"/>
    <property type="evidence" value="ECO:0007669"/>
    <property type="project" value="InterPro"/>
</dbReference>
<keyword evidence="1 5" id="KW-0808">Transferase</keyword>
<evidence type="ECO:0000259" key="4">
    <source>
        <dbReference type="PROSITE" id="PS51186"/>
    </source>
</evidence>
<accession>A0A5C4X6N1</accession>
<dbReference type="EMBL" id="VDMQ01000001">
    <property type="protein sequence ID" value="TNM58206.1"/>
    <property type="molecule type" value="Genomic_DNA"/>
</dbReference>
<evidence type="ECO:0000256" key="1">
    <source>
        <dbReference type="ARBA" id="ARBA00022679"/>
    </source>
</evidence>
<gene>
    <name evidence="5" type="ORF">FHQ09_02765</name>
</gene>
<feature type="compositionally biased region" description="Polar residues" evidence="3">
    <location>
        <begin position="1"/>
        <end position="27"/>
    </location>
</feature>
<evidence type="ECO:0000313" key="6">
    <source>
        <dbReference type="Proteomes" id="UP000314223"/>
    </source>
</evidence>
<dbReference type="InterPro" id="IPR000182">
    <property type="entry name" value="GNAT_dom"/>
</dbReference>
<feature type="domain" description="N-acetyltransferase" evidence="4">
    <location>
        <begin position="41"/>
        <end position="207"/>
    </location>
</feature>
<dbReference type="Proteomes" id="UP000314223">
    <property type="component" value="Unassembled WGS sequence"/>
</dbReference>
<protein>
    <submittedName>
        <fullName evidence="5">GNAT family N-acetyltransferase</fullName>
    </submittedName>
</protein>
<dbReference type="SUPFAM" id="SSF55729">
    <property type="entry name" value="Acyl-CoA N-acyltransferases (Nat)"/>
    <property type="match status" value="1"/>
</dbReference>
<dbReference type="PANTHER" id="PTHR43877:SF2">
    <property type="entry name" value="AMINOALKYLPHOSPHONATE N-ACETYLTRANSFERASE-RELATED"/>
    <property type="match status" value="1"/>
</dbReference>
<dbReference type="Pfam" id="PF00583">
    <property type="entry name" value="Acetyltransf_1"/>
    <property type="match status" value="1"/>
</dbReference>
<organism evidence="5 6">
    <name type="scientific">Brevibacterium sediminis</name>
    <dbReference type="NCBI Taxonomy" id="1857024"/>
    <lineage>
        <taxon>Bacteria</taxon>
        <taxon>Bacillati</taxon>
        <taxon>Actinomycetota</taxon>
        <taxon>Actinomycetes</taxon>
        <taxon>Micrococcales</taxon>
        <taxon>Brevibacteriaceae</taxon>
        <taxon>Brevibacterium</taxon>
    </lineage>
</organism>
<dbReference type="InterPro" id="IPR016181">
    <property type="entry name" value="Acyl_CoA_acyltransferase"/>
</dbReference>
<dbReference type="PANTHER" id="PTHR43877">
    <property type="entry name" value="AMINOALKYLPHOSPHONATE N-ACETYLTRANSFERASE-RELATED-RELATED"/>
    <property type="match status" value="1"/>
</dbReference>
<dbReference type="Gene3D" id="3.40.630.30">
    <property type="match status" value="1"/>
</dbReference>
<evidence type="ECO:0000313" key="5">
    <source>
        <dbReference type="EMBL" id="TNM58206.1"/>
    </source>
</evidence>
<dbReference type="CDD" id="cd04301">
    <property type="entry name" value="NAT_SF"/>
    <property type="match status" value="1"/>
</dbReference>
<dbReference type="InterPro" id="IPR050832">
    <property type="entry name" value="Bact_Acetyltransf"/>
</dbReference>
<evidence type="ECO:0000256" key="2">
    <source>
        <dbReference type="ARBA" id="ARBA00023315"/>
    </source>
</evidence>
<keyword evidence="2" id="KW-0012">Acyltransferase</keyword>
<reference evidence="5 6" key="1">
    <citation type="submission" date="2019-06" db="EMBL/GenBank/DDBJ databases">
        <authorList>
            <person name="Mardanova A.M."/>
            <person name="Pudova D.S."/>
            <person name="Shagimardanova E.I."/>
            <person name="Gogoleva N.E."/>
            <person name="Lutfullin M.T."/>
            <person name="Hadieva G.F."/>
            <person name="Sharipova M.R."/>
        </authorList>
    </citation>
    <scope>NUCLEOTIDE SEQUENCE [LARGE SCALE GENOMIC DNA]</scope>
    <source>
        <strain evidence="5 6">MG-1</strain>
    </source>
</reference>
<dbReference type="PROSITE" id="PS51186">
    <property type="entry name" value="GNAT"/>
    <property type="match status" value="1"/>
</dbReference>
<evidence type="ECO:0000256" key="3">
    <source>
        <dbReference type="SAM" id="MobiDB-lite"/>
    </source>
</evidence>
<name>A0A5C4X6N1_9MICO</name>
<feature type="region of interest" description="Disordered" evidence="3">
    <location>
        <begin position="1"/>
        <end position="32"/>
    </location>
</feature>
<comment type="caution">
    <text evidence="5">The sequence shown here is derived from an EMBL/GenBank/DDBJ whole genome shotgun (WGS) entry which is preliminary data.</text>
</comment>
<proteinExistence type="predicted"/>
<sequence length="210" mass="22534">MRSWTSSATMPRASTATFRPRRTQMSTRPAPRTPAVRVDLIPAEGVAEHDVLQVTSLLGHLVDAGAALGWVSAPSVEEIADLVGRLAAGTDAGDSAAAIARTGTEVTGFAYWNRYTRPTFRPHVDIEKVAVAPDAQGQGAGRKLMEALIRAASRHGTEVVTLDLRGDNAAAIGLYESLGFTRYGRLPDFVAVGEKRYDTLLYSLDLRAAR</sequence>